<dbReference type="Proteomes" id="UP001162131">
    <property type="component" value="Unassembled WGS sequence"/>
</dbReference>
<organism evidence="1 2">
    <name type="scientific">Blepharisma stoltei</name>
    <dbReference type="NCBI Taxonomy" id="1481888"/>
    <lineage>
        <taxon>Eukaryota</taxon>
        <taxon>Sar</taxon>
        <taxon>Alveolata</taxon>
        <taxon>Ciliophora</taxon>
        <taxon>Postciliodesmatophora</taxon>
        <taxon>Heterotrichea</taxon>
        <taxon>Heterotrichida</taxon>
        <taxon>Blepharismidae</taxon>
        <taxon>Blepharisma</taxon>
    </lineage>
</organism>
<protein>
    <recommendedName>
        <fullName evidence="3">Restriction endonuclease</fullName>
    </recommendedName>
</protein>
<proteinExistence type="predicted"/>
<accession>A0AAU9J5A4</accession>
<gene>
    <name evidence="1" type="ORF">BSTOLATCC_MIC31538</name>
</gene>
<comment type="caution">
    <text evidence="1">The sequence shown here is derived from an EMBL/GenBank/DDBJ whole genome shotgun (WGS) entry which is preliminary data.</text>
</comment>
<evidence type="ECO:0008006" key="3">
    <source>
        <dbReference type="Google" id="ProtNLM"/>
    </source>
</evidence>
<dbReference type="AlphaFoldDB" id="A0AAU9J5A4"/>
<keyword evidence="2" id="KW-1185">Reference proteome</keyword>
<dbReference type="EMBL" id="CAJZBQ010000032">
    <property type="protein sequence ID" value="CAG9322404.1"/>
    <property type="molecule type" value="Genomic_DNA"/>
</dbReference>
<reference evidence="1" key="1">
    <citation type="submission" date="2021-09" db="EMBL/GenBank/DDBJ databases">
        <authorList>
            <consortium name="AG Swart"/>
            <person name="Singh M."/>
            <person name="Singh A."/>
            <person name="Seah K."/>
            <person name="Emmerich C."/>
        </authorList>
    </citation>
    <scope>NUCLEOTIDE SEQUENCE</scope>
    <source>
        <strain evidence="1">ATCC30299</strain>
    </source>
</reference>
<evidence type="ECO:0000313" key="2">
    <source>
        <dbReference type="Proteomes" id="UP001162131"/>
    </source>
</evidence>
<sequence length="353" mass="40403">MIVDILSNGFNISSFSNIEEITLLVPEDFIITDNIRSVFKTSSNFDECLDSQKSYFRVSSEFQRGVLIGRAISLKPDLIICTSRPEIFKKYLPKIHFQNYEEIQKNSSKDAGSQEEVLKSIESKLSSQLKQVDYKTPLEKLYQEVLNKFVETFFQGNGIPAGKVKSLKSQIRNLAEGAVISARKKSQNKDQIPTSFEISEIIYEDFVKYGIVEDQGVQVYYNRDEIDAYFGEQKYKTFTPACKASLNLEDKENVEIPPKRFTFETVQKCISAIIPELDMQNPKELGEVVNIILDFVASNSKIAEPDRQQAFLAIFKFLYHAEVITFKEDIPLDLILHDTKSYLNIEVDIKCSI</sequence>
<name>A0AAU9J5A4_9CILI</name>
<evidence type="ECO:0000313" key="1">
    <source>
        <dbReference type="EMBL" id="CAG9322404.1"/>
    </source>
</evidence>